<reference evidence="6 7" key="1">
    <citation type="submission" date="2016-08" db="EMBL/GenBank/DDBJ databases">
        <authorList>
            <consortium name="Lentinula edodes genome sequencing consortium"/>
            <person name="Sakamoto Y."/>
            <person name="Nakade K."/>
            <person name="Sato S."/>
            <person name="Yoshida Y."/>
            <person name="Miyazaki K."/>
            <person name="Natsume S."/>
            <person name="Konno N."/>
        </authorList>
    </citation>
    <scope>NUCLEOTIDE SEQUENCE [LARGE SCALE GENOMIC DNA]</scope>
    <source>
        <strain evidence="6 7">NBRC 111202</strain>
    </source>
</reference>
<feature type="transmembrane region" description="Helical" evidence="5">
    <location>
        <begin position="171"/>
        <end position="195"/>
    </location>
</feature>
<keyword evidence="7" id="KW-1185">Reference proteome</keyword>
<feature type="transmembrane region" description="Helical" evidence="5">
    <location>
        <begin position="133"/>
        <end position="151"/>
    </location>
</feature>
<evidence type="ECO:0000256" key="1">
    <source>
        <dbReference type="ARBA" id="ARBA00004141"/>
    </source>
</evidence>
<comment type="subcellular location">
    <subcellularLocation>
        <location evidence="1">Membrane</location>
        <topology evidence="1">Multi-pass membrane protein</topology>
    </subcellularLocation>
</comment>
<evidence type="ECO:0000313" key="6">
    <source>
        <dbReference type="EMBL" id="GAW00079.1"/>
    </source>
</evidence>
<reference evidence="6 7" key="2">
    <citation type="submission" date="2017-02" db="EMBL/GenBank/DDBJ databases">
        <title>A genome survey and senescence transcriptome analysis in Lentinula edodes.</title>
        <authorList>
            <person name="Sakamoto Y."/>
            <person name="Nakade K."/>
            <person name="Sato S."/>
            <person name="Yoshida Y."/>
            <person name="Miyazaki K."/>
            <person name="Natsume S."/>
            <person name="Konno N."/>
        </authorList>
    </citation>
    <scope>NUCLEOTIDE SEQUENCE [LARGE SCALE GENOMIC DNA]</scope>
    <source>
        <strain evidence="6 7">NBRC 111202</strain>
    </source>
</reference>
<dbReference type="GO" id="GO:0000324">
    <property type="term" value="C:fungal-type vacuole"/>
    <property type="evidence" value="ECO:0007669"/>
    <property type="project" value="TreeGrafter"/>
</dbReference>
<dbReference type="Proteomes" id="UP000188533">
    <property type="component" value="Unassembled WGS sequence"/>
</dbReference>
<feature type="transmembrane region" description="Helical" evidence="5">
    <location>
        <begin position="102"/>
        <end position="121"/>
    </location>
</feature>
<feature type="transmembrane region" description="Helical" evidence="5">
    <location>
        <begin position="338"/>
        <end position="358"/>
    </location>
</feature>
<name>A0A1Q3DZ86_LENED</name>
<dbReference type="STRING" id="5353.A0A1Q3DZ86"/>
<feature type="transmembrane region" description="Helical" evidence="5">
    <location>
        <begin position="207"/>
        <end position="228"/>
    </location>
</feature>
<dbReference type="Pfam" id="PF04479">
    <property type="entry name" value="RTA1"/>
    <property type="match status" value="1"/>
</dbReference>
<evidence type="ECO:0000256" key="4">
    <source>
        <dbReference type="ARBA" id="ARBA00023136"/>
    </source>
</evidence>
<comment type="caution">
    <text evidence="6">The sequence shown here is derived from an EMBL/GenBank/DDBJ whole genome shotgun (WGS) entry which is preliminary data.</text>
</comment>
<dbReference type="AlphaFoldDB" id="A0A1Q3DZ86"/>
<dbReference type="GO" id="GO:0005886">
    <property type="term" value="C:plasma membrane"/>
    <property type="evidence" value="ECO:0007669"/>
    <property type="project" value="TreeGrafter"/>
</dbReference>
<feature type="transmembrane region" description="Helical" evidence="5">
    <location>
        <begin position="248"/>
        <end position="272"/>
    </location>
</feature>
<keyword evidence="4 5" id="KW-0472">Membrane</keyword>
<evidence type="ECO:0000256" key="5">
    <source>
        <dbReference type="SAM" id="Phobius"/>
    </source>
</evidence>
<protein>
    <submittedName>
        <fullName evidence="6">RTA1-domain-containing protein</fullName>
    </submittedName>
</protein>
<dbReference type="EMBL" id="BDGU01000022">
    <property type="protein sequence ID" value="GAW00079.1"/>
    <property type="molecule type" value="Genomic_DNA"/>
</dbReference>
<dbReference type="PANTHER" id="PTHR31465:SF9">
    <property type="entry name" value="SPHINGOID LONG-CHAIN BASE TRANSPORTER RSB1"/>
    <property type="match status" value="1"/>
</dbReference>
<organism evidence="6 7">
    <name type="scientific">Lentinula edodes</name>
    <name type="common">Shiitake mushroom</name>
    <name type="synonym">Lentinus edodes</name>
    <dbReference type="NCBI Taxonomy" id="5353"/>
    <lineage>
        <taxon>Eukaryota</taxon>
        <taxon>Fungi</taxon>
        <taxon>Dikarya</taxon>
        <taxon>Basidiomycota</taxon>
        <taxon>Agaricomycotina</taxon>
        <taxon>Agaricomycetes</taxon>
        <taxon>Agaricomycetidae</taxon>
        <taxon>Agaricales</taxon>
        <taxon>Marasmiineae</taxon>
        <taxon>Omphalotaceae</taxon>
        <taxon>Lentinula</taxon>
    </lineage>
</organism>
<evidence type="ECO:0000313" key="7">
    <source>
        <dbReference type="Proteomes" id="UP000188533"/>
    </source>
</evidence>
<gene>
    <name evidence="6" type="ORF">LENED_001572</name>
</gene>
<accession>A0A1Q3DZ86</accession>
<dbReference type="PANTHER" id="PTHR31465">
    <property type="entry name" value="PROTEIN RTA1-RELATED"/>
    <property type="match status" value="1"/>
</dbReference>
<proteinExistence type="predicted"/>
<sequence>MQQCRSLSRVYRPIRFIRSNISNIFRDTTQKWRSAVGNILNQDTRSVILDLSSPAAPCLPVIHRGPFGIKTSPGPQIIATSFPLMESLIPILATRSRDLNSFYGYVPTEWICILFVVLYALSTAIHFGQACWYRVWWMIPTACVCGILEILGWAARMWSSHSPGLAEPYEMQITCTILGPTPLIAATFVILGTVIEQLGSSYSRLSPRMYTVFFFSADVISLIVQAVGGAKAAGAVAQNTSPVSGGQIMLGGIAFQLAVITVYLLCGAEFFYRYLRDQPLRDPGTLHEGNIRRGALSKRLQVQAGGLMFMTICLWIRSVYRTIELADGWTGRIITTQIYFNVLDGAMVTLAIFTLNFAHPGLLLSEPGKPGLQSVDEGKDSIEEKVFLH</sequence>
<dbReference type="InterPro" id="IPR007568">
    <property type="entry name" value="RTA1"/>
</dbReference>
<evidence type="ECO:0000256" key="2">
    <source>
        <dbReference type="ARBA" id="ARBA00022692"/>
    </source>
</evidence>
<keyword evidence="2 5" id="KW-0812">Transmembrane</keyword>
<keyword evidence="3 5" id="KW-1133">Transmembrane helix</keyword>
<evidence type="ECO:0000256" key="3">
    <source>
        <dbReference type="ARBA" id="ARBA00022989"/>
    </source>
</evidence>